<dbReference type="GO" id="GO:0046914">
    <property type="term" value="F:transition metal ion binding"/>
    <property type="evidence" value="ECO:0007669"/>
    <property type="project" value="InterPro"/>
</dbReference>
<dbReference type="Gene3D" id="2.30.30.90">
    <property type="match status" value="1"/>
</dbReference>
<dbReference type="eggNOG" id="COG1918">
    <property type="taxonomic scope" value="Bacteria"/>
</dbReference>
<dbReference type="InterPro" id="IPR038157">
    <property type="entry name" value="FeoA_core_dom"/>
</dbReference>
<evidence type="ECO:0000259" key="2">
    <source>
        <dbReference type="SMART" id="SM00899"/>
    </source>
</evidence>
<dbReference type="RefSeq" id="WP_016481742.1">
    <property type="nucleotide sequence ID" value="NC_021487.1"/>
</dbReference>
<keyword evidence="4" id="KW-1185">Reference proteome</keyword>
<reference evidence="4" key="1">
    <citation type="submission" date="2013-03" db="EMBL/GenBank/DDBJ databases">
        <title>Genome sequence of Chthonomonas calidirosea, the first sequenced genome from the Armatimonadetes phylum (formally candidate division OP10).</title>
        <authorList>
            <person name="Lee K.C.Y."/>
            <person name="Morgan X.C."/>
            <person name="Dunfield P.F."/>
            <person name="Tamas I."/>
            <person name="Houghton K.M."/>
            <person name="Vyssotski M."/>
            <person name="Ryan J.L.J."/>
            <person name="Lagutin K."/>
            <person name="McDonald I.R."/>
            <person name="Stott M.B."/>
        </authorList>
    </citation>
    <scope>NUCLEOTIDE SEQUENCE [LARGE SCALE GENOMIC DNA]</scope>
    <source>
        <strain evidence="4">DSM 23976 / ICMP 18418 / T49</strain>
    </source>
</reference>
<dbReference type="InterPro" id="IPR008988">
    <property type="entry name" value="Transcriptional_repressor_C"/>
</dbReference>
<dbReference type="InterPro" id="IPR007167">
    <property type="entry name" value="Fe-transptr_FeoA-like"/>
</dbReference>
<dbReference type="STRING" id="454171.CP488_00815"/>
<dbReference type="Proteomes" id="UP000014227">
    <property type="component" value="Chromosome I"/>
</dbReference>
<dbReference type="PANTHER" id="PTHR42954:SF2">
    <property type="entry name" value="FE(2+) TRANSPORT PROTEIN A"/>
    <property type="match status" value="1"/>
</dbReference>
<dbReference type="PANTHER" id="PTHR42954">
    <property type="entry name" value="FE(2+) TRANSPORT PROTEIN A"/>
    <property type="match status" value="1"/>
</dbReference>
<gene>
    <name evidence="3" type="ORF">CCALI_00342</name>
</gene>
<dbReference type="SMART" id="SM00899">
    <property type="entry name" value="FeoA"/>
    <property type="match status" value="1"/>
</dbReference>
<dbReference type="SUPFAM" id="SSF50037">
    <property type="entry name" value="C-terminal domain of transcriptional repressors"/>
    <property type="match status" value="1"/>
</dbReference>
<dbReference type="KEGG" id="ccz:CCALI_00342"/>
<proteinExistence type="predicted"/>
<dbReference type="Pfam" id="PF04023">
    <property type="entry name" value="FeoA"/>
    <property type="match status" value="1"/>
</dbReference>
<dbReference type="HOGENOM" id="CLU_2033934_0_0_0"/>
<feature type="domain" description="Ferrous iron transporter FeoA-like" evidence="2">
    <location>
        <begin position="44"/>
        <end position="116"/>
    </location>
</feature>
<evidence type="ECO:0000313" key="3">
    <source>
        <dbReference type="EMBL" id="CCW34179.1"/>
    </source>
</evidence>
<evidence type="ECO:0000256" key="1">
    <source>
        <dbReference type="ARBA" id="ARBA00023004"/>
    </source>
</evidence>
<keyword evidence="1" id="KW-0408">Iron</keyword>
<dbReference type="AlphaFoldDB" id="S0ESI0"/>
<dbReference type="EMBL" id="HF951689">
    <property type="protein sequence ID" value="CCW34179.1"/>
    <property type="molecule type" value="Genomic_DNA"/>
</dbReference>
<evidence type="ECO:0000313" key="4">
    <source>
        <dbReference type="Proteomes" id="UP000014227"/>
    </source>
</evidence>
<dbReference type="InterPro" id="IPR052713">
    <property type="entry name" value="FeoA"/>
</dbReference>
<dbReference type="PATRIC" id="fig|1303518.3.peg.349"/>
<accession>S0ESI0</accession>
<organism evidence="3 4">
    <name type="scientific">Chthonomonas calidirosea (strain DSM 23976 / ICMP 18418 / T49)</name>
    <dbReference type="NCBI Taxonomy" id="1303518"/>
    <lineage>
        <taxon>Bacteria</taxon>
        <taxon>Bacillati</taxon>
        <taxon>Armatimonadota</taxon>
        <taxon>Chthonomonadia</taxon>
        <taxon>Chthonomonadales</taxon>
        <taxon>Chthonomonadaceae</taxon>
        <taxon>Chthonomonas</taxon>
    </lineage>
</organism>
<dbReference type="InParanoid" id="S0ESI0"/>
<protein>
    <submittedName>
        <fullName evidence="3">Fe2+ transport system protein A</fullName>
    </submittedName>
</protein>
<name>S0ESI0_CHTCT</name>
<sequence>MRADPHRHKGKKPGCWFSRWLYRMQEAQGALERAEAFQDGKGPRSLADLRPGECADVLFLTGTARERLRLMEMGLTPGVHVKVLRVAAFGGPLDVLVRGYQLSLRREEAAAVLLADFEEGS</sequence>